<dbReference type="Pfam" id="PF02620">
    <property type="entry name" value="YceD"/>
    <property type="match status" value="1"/>
</dbReference>
<sequence length="118" mass="13455">MEQWEFAKFDLRVDGSVDVRVPCDRCGEMFWQHIELGSEEVFIIGREPVPTGEEKRLSEEDISTFYTPNGQVNVIELLSEYILSSLPTKVICRDECPGPVELLGELQFVEFILDEGGK</sequence>
<accession>B5Y7W1</accession>
<evidence type="ECO:0000313" key="2">
    <source>
        <dbReference type="Proteomes" id="UP000001732"/>
    </source>
</evidence>
<dbReference type="AlphaFoldDB" id="B5Y7W1"/>
<name>B5Y7W1_COPPD</name>
<dbReference type="eggNOG" id="COG1399">
    <property type="taxonomic scope" value="Bacteria"/>
</dbReference>
<evidence type="ECO:0008006" key="3">
    <source>
        <dbReference type="Google" id="ProtNLM"/>
    </source>
</evidence>
<reference evidence="2" key="1">
    <citation type="submission" date="2008-08" db="EMBL/GenBank/DDBJ databases">
        <title>The complete genome sequence of Coprothermobacter proteolyticus strain ATCC 5245 / DSM 5265 / BT.</title>
        <authorList>
            <person name="Dodson R.J."/>
            <person name="Durkin A.S."/>
            <person name="Wu M."/>
            <person name="Eisen J."/>
            <person name="Sutton G."/>
        </authorList>
    </citation>
    <scope>NUCLEOTIDE SEQUENCE [LARGE SCALE GENOMIC DNA]</scope>
    <source>
        <strain evidence="2">ATCC 35245 / DSM 5265 / OCM 4 / BT</strain>
    </source>
</reference>
<protein>
    <recommendedName>
        <fullName evidence="3">DUF177 domain-containing protein</fullName>
    </recommendedName>
</protein>
<dbReference type="Proteomes" id="UP000001732">
    <property type="component" value="Chromosome"/>
</dbReference>
<dbReference type="STRING" id="309798.COPRO5265_0499"/>
<reference evidence="1 2" key="2">
    <citation type="journal article" date="2014" name="Genome Announc.">
        <title>Complete Genome Sequence of Coprothermobacter proteolyticus DSM 5265.</title>
        <authorList>
            <person name="Alexiev A."/>
            <person name="Coil D.A."/>
            <person name="Badger J.H."/>
            <person name="Enticknap J."/>
            <person name="Ward N."/>
            <person name="Robb F.T."/>
            <person name="Eisen J.A."/>
        </authorList>
    </citation>
    <scope>NUCLEOTIDE SEQUENCE [LARGE SCALE GENOMIC DNA]</scope>
    <source>
        <strain evidence="2">ATCC 35245 / DSM 5265 / OCM 4 / BT</strain>
    </source>
</reference>
<organism evidence="1 2">
    <name type="scientific">Coprothermobacter proteolyticus (strain ATCC 35245 / DSM 5265 / OCM 4 / BT)</name>
    <dbReference type="NCBI Taxonomy" id="309798"/>
    <lineage>
        <taxon>Bacteria</taxon>
        <taxon>Pseudomonadati</taxon>
        <taxon>Coprothermobacterota</taxon>
        <taxon>Coprothermobacteria</taxon>
        <taxon>Coprothermobacterales</taxon>
        <taxon>Coprothermobacteraceae</taxon>
        <taxon>Coprothermobacter</taxon>
    </lineage>
</organism>
<dbReference type="InterPro" id="IPR003772">
    <property type="entry name" value="YceD"/>
</dbReference>
<dbReference type="EMBL" id="CP001145">
    <property type="protein sequence ID" value="ACI17468.1"/>
    <property type="molecule type" value="Genomic_DNA"/>
</dbReference>
<keyword evidence="2" id="KW-1185">Reference proteome</keyword>
<dbReference type="KEGG" id="cpo:COPRO5265_0499"/>
<proteinExistence type="predicted"/>
<gene>
    <name evidence="1" type="ordered locus">COPRO5265_0499</name>
</gene>
<evidence type="ECO:0000313" key="1">
    <source>
        <dbReference type="EMBL" id="ACI17468.1"/>
    </source>
</evidence>
<dbReference type="RefSeq" id="WP_012544120.1">
    <property type="nucleotide sequence ID" value="NC_011295.1"/>
</dbReference>